<evidence type="ECO:0000313" key="1">
    <source>
        <dbReference type="EMBL" id="KAJ8403048.1"/>
    </source>
</evidence>
<comment type="caution">
    <text evidence="1">The sequence shown here is derived from an EMBL/GenBank/DDBJ whole genome shotgun (WGS) entry which is preliminary data.</text>
</comment>
<proteinExistence type="predicted"/>
<keyword evidence="2" id="KW-1185">Reference proteome</keyword>
<accession>A0AAD7WNC3</accession>
<organism evidence="1 2">
    <name type="scientific">Aldrovandia affinis</name>
    <dbReference type="NCBI Taxonomy" id="143900"/>
    <lineage>
        <taxon>Eukaryota</taxon>
        <taxon>Metazoa</taxon>
        <taxon>Chordata</taxon>
        <taxon>Craniata</taxon>
        <taxon>Vertebrata</taxon>
        <taxon>Euteleostomi</taxon>
        <taxon>Actinopterygii</taxon>
        <taxon>Neopterygii</taxon>
        <taxon>Teleostei</taxon>
        <taxon>Notacanthiformes</taxon>
        <taxon>Halosauridae</taxon>
        <taxon>Aldrovandia</taxon>
    </lineage>
</organism>
<reference evidence="1" key="1">
    <citation type="journal article" date="2023" name="Science">
        <title>Genome structures resolve the early diversification of teleost fishes.</title>
        <authorList>
            <person name="Parey E."/>
            <person name="Louis A."/>
            <person name="Montfort J."/>
            <person name="Bouchez O."/>
            <person name="Roques C."/>
            <person name="Iampietro C."/>
            <person name="Lluch J."/>
            <person name="Castinel A."/>
            <person name="Donnadieu C."/>
            <person name="Desvignes T."/>
            <person name="Floi Bucao C."/>
            <person name="Jouanno E."/>
            <person name="Wen M."/>
            <person name="Mejri S."/>
            <person name="Dirks R."/>
            <person name="Jansen H."/>
            <person name="Henkel C."/>
            <person name="Chen W.J."/>
            <person name="Zahm M."/>
            <person name="Cabau C."/>
            <person name="Klopp C."/>
            <person name="Thompson A.W."/>
            <person name="Robinson-Rechavi M."/>
            <person name="Braasch I."/>
            <person name="Lecointre G."/>
            <person name="Bobe J."/>
            <person name="Postlethwait J.H."/>
            <person name="Berthelot C."/>
            <person name="Roest Crollius H."/>
            <person name="Guiguen Y."/>
        </authorList>
    </citation>
    <scope>NUCLEOTIDE SEQUENCE</scope>
    <source>
        <strain evidence="1">NC1722</strain>
    </source>
</reference>
<name>A0AAD7WNC3_9TELE</name>
<gene>
    <name evidence="1" type="ORF">AAFF_G00359640</name>
</gene>
<sequence length="236" mass="25146">MKGPFRLPGLAVDDGAEIDIGVLDGRGRHSLAAGVESRAPSQRAALCLRRTITTPLRRLAASKGARAFAGRLWHRSPSGPSSSCGRGGGHCATPLKLKIPVERRAREGPLLVYIARRALGLVGSRPDSTSCVWQRKVAVESDTYIRPLSPQHSGQKGTISTAATQALRRRAENDLSGLLRALHSDLSLDPGPAAGFTRSALALVPGLTRYQTPLLRGPSGAEPEGRYIHPHLIGLR</sequence>
<dbReference type="Proteomes" id="UP001221898">
    <property type="component" value="Unassembled WGS sequence"/>
</dbReference>
<protein>
    <submittedName>
        <fullName evidence="1">Uncharacterized protein</fullName>
    </submittedName>
</protein>
<evidence type="ECO:0000313" key="2">
    <source>
        <dbReference type="Proteomes" id="UP001221898"/>
    </source>
</evidence>
<dbReference type="EMBL" id="JAINUG010000060">
    <property type="protein sequence ID" value="KAJ8403048.1"/>
    <property type="molecule type" value="Genomic_DNA"/>
</dbReference>
<dbReference type="AlphaFoldDB" id="A0AAD7WNC3"/>